<evidence type="ECO:0000313" key="2">
    <source>
        <dbReference type="EMBL" id="RAO77399.1"/>
    </source>
</evidence>
<evidence type="ECO:0000256" key="1">
    <source>
        <dbReference type="SAM" id="MobiDB-lite"/>
    </source>
</evidence>
<dbReference type="PRINTS" id="PR01217">
    <property type="entry name" value="PRICHEXTENSN"/>
</dbReference>
<gene>
    <name evidence="2" type="ORF">CA260_05840</name>
</gene>
<feature type="region of interest" description="Disordered" evidence="1">
    <location>
        <begin position="44"/>
        <end position="64"/>
    </location>
</feature>
<accession>A0A328P5X3</accession>
<reference evidence="2 3" key="1">
    <citation type="journal article" date="2018" name="Genet. Mol. Biol.">
        <title>The genome sequence of Dyella jiangningensis FCAV SCS01 from a lignocellulose-decomposing microbial consortium metagenome reveals potential for biotechnological applications.</title>
        <authorList>
            <person name="Desiderato J.G."/>
            <person name="Alvarenga D.O."/>
            <person name="Constancio M.T.L."/>
            <person name="Alves L.M.C."/>
            <person name="Varani A.M."/>
        </authorList>
    </citation>
    <scope>NUCLEOTIDE SEQUENCE [LARGE SCALE GENOMIC DNA]</scope>
    <source>
        <strain evidence="2 3">FCAV SCS01</strain>
    </source>
</reference>
<name>A0A328P5X3_9GAMM</name>
<evidence type="ECO:0000313" key="3">
    <source>
        <dbReference type="Proteomes" id="UP000248926"/>
    </source>
</evidence>
<organism evidence="2 3">
    <name type="scientific">Dyella jiangningensis</name>
    <dbReference type="NCBI Taxonomy" id="1379159"/>
    <lineage>
        <taxon>Bacteria</taxon>
        <taxon>Pseudomonadati</taxon>
        <taxon>Pseudomonadota</taxon>
        <taxon>Gammaproteobacteria</taxon>
        <taxon>Lysobacterales</taxon>
        <taxon>Rhodanobacteraceae</taxon>
        <taxon>Dyella</taxon>
    </lineage>
</organism>
<protein>
    <submittedName>
        <fullName evidence="2">Uncharacterized protein</fullName>
    </submittedName>
</protein>
<sequence length="152" mass="16027">MGSLSASCFLPVLLSPPPWWPCPPPPMPPPCPPMPPPPIPPPWPPMPPPRWPPPLPAPPAGAPGLPAPGFWGSDACCSWRASLRMAVVSVSVVSLLRSSRRQAPVKSGFWVGAAWPGSVYSVARRIEPSRRWIGEGVAIIVGASAEVPRGTS</sequence>
<dbReference type="Proteomes" id="UP000248926">
    <property type="component" value="Unassembled WGS sequence"/>
</dbReference>
<feature type="compositionally biased region" description="Pro residues" evidence="1">
    <location>
        <begin position="44"/>
        <end position="61"/>
    </location>
</feature>
<comment type="caution">
    <text evidence="2">The sequence shown here is derived from an EMBL/GenBank/DDBJ whole genome shotgun (WGS) entry which is preliminary data.</text>
</comment>
<proteinExistence type="predicted"/>
<keyword evidence="3" id="KW-1185">Reference proteome</keyword>
<dbReference type="AlphaFoldDB" id="A0A328P5X3"/>
<dbReference type="EMBL" id="NFZS01000001">
    <property type="protein sequence ID" value="RAO77399.1"/>
    <property type="molecule type" value="Genomic_DNA"/>
</dbReference>